<evidence type="ECO:0000313" key="12">
    <source>
        <dbReference type="EMBL" id="BAN20685.1"/>
    </source>
</evidence>
<name>R4WJ04_RIPPE</name>
<keyword evidence="6" id="KW-0238">DNA-binding</keyword>
<feature type="compositionally biased region" description="Low complexity" evidence="10">
    <location>
        <begin position="434"/>
        <end position="446"/>
    </location>
</feature>
<evidence type="ECO:0000256" key="5">
    <source>
        <dbReference type="ARBA" id="ARBA00023015"/>
    </source>
</evidence>
<evidence type="ECO:0000259" key="11">
    <source>
        <dbReference type="PROSITE" id="PS50114"/>
    </source>
</evidence>
<dbReference type="InterPro" id="IPR000679">
    <property type="entry name" value="Znf_GATA"/>
</dbReference>
<feature type="compositionally biased region" description="Basic and acidic residues" evidence="10">
    <location>
        <begin position="385"/>
        <end position="397"/>
    </location>
</feature>
<dbReference type="GO" id="GO:0005634">
    <property type="term" value="C:nucleus"/>
    <property type="evidence" value="ECO:0007669"/>
    <property type="project" value="UniProtKB-SubCell"/>
</dbReference>
<dbReference type="InterPro" id="IPR013088">
    <property type="entry name" value="Znf_NHR/GATA"/>
</dbReference>
<protein>
    <submittedName>
        <fullName evidence="12">Transcription factor GATA-4</fullName>
    </submittedName>
</protein>
<dbReference type="InterPro" id="IPR039355">
    <property type="entry name" value="Transcription_factor_GATA"/>
</dbReference>
<keyword evidence="5" id="KW-0805">Transcription regulation</keyword>
<dbReference type="SUPFAM" id="SSF57716">
    <property type="entry name" value="Glucocorticoid receptor-like (DNA-binding domain)"/>
    <property type="match status" value="2"/>
</dbReference>
<dbReference type="PROSITE" id="PS50114">
    <property type="entry name" value="GATA_ZN_FINGER_2"/>
    <property type="match status" value="2"/>
</dbReference>
<dbReference type="GO" id="GO:0000981">
    <property type="term" value="F:DNA-binding transcription factor activity, RNA polymerase II-specific"/>
    <property type="evidence" value="ECO:0007669"/>
    <property type="project" value="TreeGrafter"/>
</dbReference>
<sequence>MMADVLRPESWWFQSMDQPGQQQQQEEVQQESEGVIRQQRTITTSGTITTSPQHEEQESPSPPEQTQPEQAPKDVVLYEYKITDNLRGSGSGESYDEAAVASYTLEDGGRYSPGRYYGEGVKFERDDKGEGSYVTLESVTYPAGYTEQPGYYTYKEEEEVYIKAEPTLTKHFQHFEHTSGHPPQLSAQVTYVTGGGSSSSNREYIAGVNQPGYWTGDYVYQQPQPEIQIQPGPYVFSGPPGQGQGSWTIDETYDPNMMQGDIKECVNCAANVTPLWRRDGTGHHLCNACGLYNRINGVNRPPVRTHHKKVPNIGNRRNGVSCANCHTNNTTLWRRNNTGEPVCNACGLYFKLHGVNRPHTMKKDGIQTRKRKPKNPQVNIPSPKSDGKQGEKSNSWDKCDGELIETGYITPLSIYPPGPFIAKHVNSGVSGLESVPPSVIIPPTSSQDTQRTE</sequence>
<evidence type="ECO:0000256" key="3">
    <source>
        <dbReference type="ARBA" id="ARBA00022771"/>
    </source>
</evidence>
<comment type="subcellular location">
    <subcellularLocation>
        <location evidence="1">Nucleus</location>
    </subcellularLocation>
</comment>
<evidence type="ECO:0000256" key="9">
    <source>
        <dbReference type="PROSITE-ProRule" id="PRU00094"/>
    </source>
</evidence>
<keyword evidence="2" id="KW-0479">Metal-binding</keyword>
<dbReference type="Pfam" id="PF00320">
    <property type="entry name" value="GATA"/>
    <property type="match status" value="2"/>
</dbReference>
<dbReference type="PROSITE" id="PS00344">
    <property type="entry name" value="GATA_ZN_FINGER_1"/>
    <property type="match status" value="2"/>
</dbReference>
<dbReference type="GO" id="GO:0045944">
    <property type="term" value="P:positive regulation of transcription by RNA polymerase II"/>
    <property type="evidence" value="ECO:0007669"/>
    <property type="project" value="TreeGrafter"/>
</dbReference>
<dbReference type="Gene3D" id="3.30.50.10">
    <property type="entry name" value="Erythroid Transcription Factor GATA-1, subunit A"/>
    <property type="match status" value="2"/>
</dbReference>
<keyword evidence="3 9" id="KW-0863">Zinc-finger</keyword>
<dbReference type="PANTHER" id="PTHR10071">
    <property type="entry name" value="TRANSCRIPTION FACTOR GATA FAMILY MEMBER"/>
    <property type="match status" value="1"/>
</dbReference>
<feature type="region of interest" description="Disordered" evidence="10">
    <location>
        <begin position="358"/>
        <end position="397"/>
    </location>
</feature>
<feature type="region of interest" description="Disordered" evidence="10">
    <location>
        <begin position="428"/>
        <end position="453"/>
    </location>
</feature>
<evidence type="ECO:0000256" key="8">
    <source>
        <dbReference type="ARBA" id="ARBA00023242"/>
    </source>
</evidence>
<feature type="compositionally biased region" description="Low complexity" evidence="10">
    <location>
        <begin position="41"/>
        <end position="52"/>
    </location>
</feature>
<dbReference type="GO" id="GO:0045165">
    <property type="term" value="P:cell fate commitment"/>
    <property type="evidence" value="ECO:0007669"/>
    <property type="project" value="TreeGrafter"/>
</dbReference>
<keyword evidence="8" id="KW-0539">Nucleus</keyword>
<feature type="domain" description="GATA-type" evidence="11">
    <location>
        <begin position="316"/>
        <end position="369"/>
    </location>
</feature>
<dbReference type="CDD" id="cd00202">
    <property type="entry name" value="ZnF_GATA"/>
    <property type="match status" value="2"/>
</dbReference>
<dbReference type="SMART" id="SM00401">
    <property type="entry name" value="ZnF_GATA"/>
    <property type="match status" value="2"/>
</dbReference>
<dbReference type="GO" id="GO:0000122">
    <property type="term" value="P:negative regulation of transcription by RNA polymerase II"/>
    <property type="evidence" value="ECO:0007669"/>
    <property type="project" value="TreeGrafter"/>
</dbReference>
<dbReference type="PRINTS" id="PR00619">
    <property type="entry name" value="GATAZNFINGER"/>
</dbReference>
<organism evidence="12">
    <name type="scientific">Riptortus pedestris</name>
    <name type="common">Bean bug</name>
    <dbReference type="NCBI Taxonomy" id="329032"/>
    <lineage>
        <taxon>Eukaryota</taxon>
        <taxon>Metazoa</taxon>
        <taxon>Ecdysozoa</taxon>
        <taxon>Arthropoda</taxon>
        <taxon>Hexapoda</taxon>
        <taxon>Insecta</taxon>
        <taxon>Pterygota</taxon>
        <taxon>Neoptera</taxon>
        <taxon>Paraneoptera</taxon>
        <taxon>Hemiptera</taxon>
        <taxon>Heteroptera</taxon>
        <taxon>Panheteroptera</taxon>
        <taxon>Pentatomomorpha</taxon>
        <taxon>Coreoidea</taxon>
        <taxon>Alydidae</taxon>
        <taxon>Riptortus</taxon>
    </lineage>
</organism>
<keyword evidence="4" id="KW-0862">Zinc</keyword>
<dbReference type="GO" id="GO:0000978">
    <property type="term" value="F:RNA polymerase II cis-regulatory region sequence-specific DNA binding"/>
    <property type="evidence" value="ECO:0007669"/>
    <property type="project" value="TreeGrafter"/>
</dbReference>
<proteinExistence type="evidence at transcript level"/>
<dbReference type="PANTHER" id="PTHR10071:SF337">
    <property type="entry name" value="GATA-BINDING FACTOR A"/>
    <property type="match status" value="1"/>
</dbReference>
<dbReference type="FunFam" id="3.30.50.10:FF:000032">
    <property type="entry name" value="Transcription factor GATA-3"/>
    <property type="match status" value="1"/>
</dbReference>
<evidence type="ECO:0000256" key="1">
    <source>
        <dbReference type="ARBA" id="ARBA00004123"/>
    </source>
</evidence>
<feature type="region of interest" description="Disordered" evidence="10">
    <location>
        <begin position="1"/>
        <end position="71"/>
    </location>
</feature>
<evidence type="ECO:0000256" key="2">
    <source>
        <dbReference type="ARBA" id="ARBA00022723"/>
    </source>
</evidence>
<dbReference type="EMBL" id="AK417470">
    <property type="protein sequence ID" value="BAN20685.1"/>
    <property type="molecule type" value="mRNA"/>
</dbReference>
<reference evidence="12" key="1">
    <citation type="journal article" date="2013" name="PLoS ONE">
        <title>Gene expression in gut symbiotic organ of stinkbug affected by extracellular bacterial symbiont.</title>
        <authorList>
            <person name="Futahashi R."/>
            <person name="Tanaka K."/>
            <person name="Tanahashi M."/>
            <person name="Nikoh N."/>
            <person name="Kikuchi Y."/>
            <person name="Lee B.L."/>
            <person name="Fukatsu T."/>
        </authorList>
    </citation>
    <scope>NUCLEOTIDE SEQUENCE</scope>
    <source>
        <tissue evidence="12">Midgut</tissue>
    </source>
</reference>
<evidence type="ECO:0000256" key="6">
    <source>
        <dbReference type="ARBA" id="ARBA00023125"/>
    </source>
</evidence>
<feature type="compositionally biased region" description="Low complexity" evidence="10">
    <location>
        <begin position="21"/>
        <end position="33"/>
    </location>
</feature>
<evidence type="ECO:0000256" key="10">
    <source>
        <dbReference type="SAM" id="MobiDB-lite"/>
    </source>
</evidence>
<dbReference type="GO" id="GO:0008270">
    <property type="term" value="F:zinc ion binding"/>
    <property type="evidence" value="ECO:0007669"/>
    <property type="project" value="UniProtKB-KW"/>
</dbReference>
<dbReference type="AlphaFoldDB" id="R4WJ04"/>
<feature type="domain" description="GATA-type" evidence="11">
    <location>
        <begin position="259"/>
        <end position="316"/>
    </location>
</feature>
<evidence type="ECO:0000256" key="4">
    <source>
        <dbReference type="ARBA" id="ARBA00022833"/>
    </source>
</evidence>
<evidence type="ECO:0000256" key="7">
    <source>
        <dbReference type="ARBA" id="ARBA00023163"/>
    </source>
</evidence>
<keyword evidence="7" id="KW-0804">Transcription</keyword>
<accession>R4WJ04</accession>